<gene>
    <name evidence="1" type="primary">Necator_chrI.g2290</name>
    <name evidence="1" type="ORF">RB195_006163</name>
</gene>
<dbReference type="PANTHER" id="PTHR23227">
    <property type="entry name" value="BUCENTAUR RELATED"/>
    <property type="match status" value="1"/>
</dbReference>
<evidence type="ECO:0008006" key="3">
    <source>
        <dbReference type="Google" id="ProtNLM"/>
    </source>
</evidence>
<evidence type="ECO:0000313" key="1">
    <source>
        <dbReference type="EMBL" id="KAK6728930.1"/>
    </source>
</evidence>
<name>A0ABR1BU53_NECAM</name>
<reference evidence="1 2" key="1">
    <citation type="submission" date="2023-08" db="EMBL/GenBank/DDBJ databases">
        <title>A Necator americanus chromosomal reference genome.</title>
        <authorList>
            <person name="Ilik V."/>
            <person name="Petrzelkova K.J."/>
            <person name="Pardy F."/>
            <person name="Fuh T."/>
            <person name="Niatou-Singa F.S."/>
            <person name="Gouil Q."/>
            <person name="Baker L."/>
            <person name="Ritchie M.E."/>
            <person name="Jex A.R."/>
            <person name="Gazzola D."/>
            <person name="Li H."/>
            <person name="Toshio Fujiwara R."/>
            <person name="Zhan B."/>
            <person name="Aroian R.V."/>
            <person name="Pafco B."/>
            <person name="Schwarz E.M."/>
        </authorList>
    </citation>
    <scope>NUCLEOTIDE SEQUENCE [LARGE SCALE GENOMIC DNA]</scope>
    <source>
        <strain evidence="1 2">Aroian</strain>
        <tissue evidence="1">Whole animal</tissue>
    </source>
</reference>
<dbReference type="SUPFAM" id="SSF56219">
    <property type="entry name" value="DNase I-like"/>
    <property type="match status" value="1"/>
</dbReference>
<sequence>MRTYVSVALEHGLDESKAVERFLREPELEPDQKPSRKVKSDTCKLIYHGTSNRNGVSVILNETFRNSVAAVGGLSTIGSPNGCKSRHRNVGLKVVSAYAPQVGCSKEEKACFWEDSKQYVQSLEGKEALLIGGDFNGHVVPRKDGFESCHGGYGYGVRNDVELRNLDSKVIPRDHVAAQHNLLVIDLKIFRPRKRHPRNETLRIRWWNLKDRKKDGFASCCLYGCESWPTKKALEKVLHAIEMRMLRWTLGVTLKDHLVYNDTVRSIFSVATETEKMKEA</sequence>
<comment type="caution">
    <text evidence="1">The sequence shown here is derived from an EMBL/GenBank/DDBJ whole genome shotgun (WGS) entry which is preliminary data.</text>
</comment>
<protein>
    <recommendedName>
        <fullName evidence="3">Endonuclease/exonuclease/phosphatase domain-containing protein</fullName>
    </recommendedName>
</protein>
<dbReference type="PANTHER" id="PTHR23227:SF67">
    <property type="entry name" value="CRANIOFACIAL DEVELOPMENT PROTEIN 2-LIKE"/>
    <property type="match status" value="1"/>
</dbReference>
<dbReference type="Proteomes" id="UP001303046">
    <property type="component" value="Unassembled WGS sequence"/>
</dbReference>
<evidence type="ECO:0000313" key="2">
    <source>
        <dbReference type="Proteomes" id="UP001303046"/>
    </source>
</evidence>
<keyword evidence="2" id="KW-1185">Reference proteome</keyword>
<dbReference type="InterPro" id="IPR027124">
    <property type="entry name" value="Swc5/CFDP1/2"/>
</dbReference>
<dbReference type="Gene3D" id="3.60.10.10">
    <property type="entry name" value="Endonuclease/exonuclease/phosphatase"/>
    <property type="match status" value="1"/>
</dbReference>
<organism evidence="1 2">
    <name type="scientific">Necator americanus</name>
    <name type="common">Human hookworm</name>
    <dbReference type="NCBI Taxonomy" id="51031"/>
    <lineage>
        <taxon>Eukaryota</taxon>
        <taxon>Metazoa</taxon>
        <taxon>Ecdysozoa</taxon>
        <taxon>Nematoda</taxon>
        <taxon>Chromadorea</taxon>
        <taxon>Rhabditida</taxon>
        <taxon>Rhabditina</taxon>
        <taxon>Rhabditomorpha</taxon>
        <taxon>Strongyloidea</taxon>
        <taxon>Ancylostomatidae</taxon>
        <taxon>Bunostominae</taxon>
        <taxon>Necator</taxon>
    </lineage>
</organism>
<accession>A0ABR1BU53</accession>
<dbReference type="InterPro" id="IPR036691">
    <property type="entry name" value="Endo/exonu/phosph_ase_sf"/>
</dbReference>
<dbReference type="EMBL" id="JAVFWL010000001">
    <property type="protein sequence ID" value="KAK6728930.1"/>
    <property type="molecule type" value="Genomic_DNA"/>
</dbReference>
<proteinExistence type="predicted"/>